<dbReference type="PROSITE" id="PS50887">
    <property type="entry name" value="GGDEF"/>
    <property type="match status" value="1"/>
</dbReference>
<reference evidence="6 7" key="1">
    <citation type="journal article" date="2013" name="Genome Announc.">
        <title>Draft Genome of the Marine Gammaproteobacterium Halomonas titanicae.</title>
        <authorList>
            <person name="Sanchez-Porro C."/>
            <person name="de la Haba R.R."/>
            <person name="Cruz-Hernandez N."/>
            <person name="Gonzalez J.M."/>
            <person name="Reyes-Guirao C."/>
            <person name="Navarro-Sampedro L."/>
            <person name="Carballo M."/>
            <person name="Ventosa A."/>
        </authorList>
    </citation>
    <scope>NUCLEOTIDE SEQUENCE [LARGE SCALE GENOMIC DNA]</scope>
    <source>
        <strain evidence="6 7">BH1</strain>
    </source>
</reference>
<dbReference type="Pfam" id="PF00990">
    <property type="entry name" value="GGDEF"/>
    <property type="match status" value="1"/>
</dbReference>
<dbReference type="InterPro" id="IPR029787">
    <property type="entry name" value="Nucleotide_cyclase"/>
</dbReference>
<dbReference type="SMART" id="SM00267">
    <property type="entry name" value="GGDEF"/>
    <property type="match status" value="1"/>
</dbReference>
<evidence type="ECO:0000313" key="6">
    <source>
        <dbReference type="EMBL" id="ELY21015.1"/>
    </source>
</evidence>
<dbReference type="PATRIC" id="fig|1204738.3.peg.3198"/>
<evidence type="ECO:0000313" key="7">
    <source>
        <dbReference type="Proteomes" id="UP000011651"/>
    </source>
</evidence>
<dbReference type="SUPFAM" id="SSF55073">
    <property type="entry name" value="Nucleotide cyclase"/>
    <property type="match status" value="1"/>
</dbReference>
<dbReference type="NCBIfam" id="TIGR00254">
    <property type="entry name" value="GGDEF"/>
    <property type="match status" value="1"/>
</dbReference>
<accession>L9U810</accession>
<dbReference type="InterPro" id="IPR000160">
    <property type="entry name" value="GGDEF_dom"/>
</dbReference>
<proteinExistence type="predicted"/>
<dbReference type="InterPro" id="IPR043128">
    <property type="entry name" value="Rev_trsase/Diguanyl_cyclase"/>
</dbReference>
<protein>
    <recommendedName>
        <fullName evidence="2">diguanylate cyclase</fullName>
        <ecNumber evidence="2">2.7.7.65</ecNumber>
    </recommendedName>
</protein>
<dbReference type="GO" id="GO:0043709">
    <property type="term" value="P:cell adhesion involved in single-species biofilm formation"/>
    <property type="evidence" value="ECO:0007669"/>
    <property type="project" value="TreeGrafter"/>
</dbReference>
<name>L9U810_9GAMM</name>
<feature type="domain" description="HDOD" evidence="5">
    <location>
        <begin position="63"/>
        <end position="255"/>
    </location>
</feature>
<dbReference type="EC" id="2.7.7.65" evidence="2"/>
<feature type="domain" description="GGDEF" evidence="4">
    <location>
        <begin position="404"/>
        <end position="539"/>
    </location>
</feature>
<evidence type="ECO:0000259" key="4">
    <source>
        <dbReference type="PROSITE" id="PS50887"/>
    </source>
</evidence>
<dbReference type="Gene3D" id="1.10.3210.10">
    <property type="entry name" value="Hypothetical protein af1432"/>
    <property type="match status" value="1"/>
</dbReference>
<evidence type="ECO:0000259" key="5">
    <source>
        <dbReference type="PROSITE" id="PS51833"/>
    </source>
</evidence>
<organism evidence="6 7">
    <name type="scientific">Vreelandella titanicae BH1</name>
    <dbReference type="NCBI Taxonomy" id="1204738"/>
    <lineage>
        <taxon>Bacteria</taxon>
        <taxon>Pseudomonadati</taxon>
        <taxon>Pseudomonadota</taxon>
        <taxon>Gammaproteobacteria</taxon>
        <taxon>Oceanospirillales</taxon>
        <taxon>Halomonadaceae</taxon>
        <taxon>Vreelandella</taxon>
    </lineage>
</organism>
<dbReference type="PANTHER" id="PTHR45138:SF9">
    <property type="entry name" value="DIGUANYLATE CYCLASE DGCM-RELATED"/>
    <property type="match status" value="1"/>
</dbReference>
<dbReference type="FunFam" id="3.30.70.270:FF:000001">
    <property type="entry name" value="Diguanylate cyclase domain protein"/>
    <property type="match status" value="1"/>
</dbReference>
<dbReference type="EMBL" id="AOPO01000009">
    <property type="protein sequence ID" value="ELY21015.1"/>
    <property type="molecule type" value="Genomic_DNA"/>
</dbReference>
<dbReference type="PROSITE" id="PS51833">
    <property type="entry name" value="HDOD"/>
    <property type="match status" value="1"/>
</dbReference>
<dbReference type="Proteomes" id="UP000011651">
    <property type="component" value="Unassembled WGS sequence"/>
</dbReference>
<evidence type="ECO:0000256" key="2">
    <source>
        <dbReference type="ARBA" id="ARBA00012528"/>
    </source>
</evidence>
<evidence type="ECO:0000256" key="1">
    <source>
        <dbReference type="ARBA" id="ARBA00001946"/>
    </source>
</evidence>
<dbReference type="AlphaFoldDB" id="L9U810"/>
<dbReference type="Pfam" id="PF08668">
    <property type="entry name" value="HDOD"/>
    <property type="match status" value="1"/>
</dbReference>
<dbReference type="GO" id="GO:0005886">
    <property type="term" value="C:plasma membrane"/>
    <property type="evidence" value="ECO:0007669"/>
    <property type="project" value="TreeGrafter"/>
</dbReference>
<dbReference type="CDD" id="cd01949">
    <property type="entry name" value="GGDEF"/>
    <property type="match status" value="1"/>
</dbReference>
<dbReference type="Gene3D" id="3.30.70.270">
    <property type="match status" value="1"/>
</dbReference>
<dbReference type="SUPFAM" id="SSF109604">
    <property type="entry name" value="HD-domain/PDEase-like"/>
    <property type="match status" value="1"/>
</dbReference>
<gene>
    <name evidence="6" type="ORF">HALTITAN_2127</name>
</gene>
<comment type="caution">
    <text evidence="6">The sequence shown here is derived from an EMBL/GenBank/DDBJ whole genome shotgun (WGS) entry which is preliminary data.</text>
</comment>
<dbReference type="GO" id="GO:1902201">
    <property type="term" value="P:negative regulation of bacterial-type flagellum-dependent cell motility"/>
    <property type="evidence" value="ECO:0007669"/>
    <property type="project" value="TreeGrafter"/>
</dbReference>
<dbReference type="GO" id="GO:0052621">
    <property type="term" value="F:diguanylate cyclase activity"/>
    <property type="evidence" value="ECO:0007669"/>
    <property type="project" value="UniProtKB-EC"/>
</dbReference>
<sequence length="547" mass="60958">MRQTTEYCPIRQLPWMAHGCCKLNTRKERIMQAIQAKDNSKDLVLTTELPLFLIADLLKCPNLPTLPAVAVNVLKVARTEHPSVNDYANAIERDPALSMRIITLANSAFFSRSHIKVHACQEATARLGLDTTLAAVMSFSLLQNRGIDAHYQRVWMRSIIASLAARHLAIQLCPDMAGPVFTAALLQDIGIMALRATYPKESNELYAEAALSHRQLSESEQRLFGCDHSQVGAWLAAKWGVPTPLAQRICDSHNEYDITAADRLCIQLSGPIADAWLSSHPAQSLVAVVREFETYQGAHAISLRLLLENIQEQLPALADMLQMTAPPLQDNESLLAEAQQLLFQQTLQLKARFETQQVELASLRQRQEELEERSRTDMLTGLANRSWLEEQMHKRFALCQEQSRIMSVVFIDLDHFKKLNDQYGHQMGDNVLQKFGKTLQSLIREGDLAGRWGGEEFLVILPDEDAQAAQVFAKRIAQRLEKTPMAHNDQHPIYVSVSIGIACLNDGGFGDAGELIDAADKSMYFIKRTGRGGIAVYGERGAPGAPN</sequence>
<comment type="cofactor">
    <cofactor evidence="1">
        <name>Mg(2+)</name>
        <dbReference type="ChEBI" id="CHEBI:18420"/>
    </cofactor>
</comment>
<evidence type="ECO:0000256" key="3">
    <source>
        <dbReference type="ARBA" id="ARBA00034247"/>
    </source>
</evidence>
<dbReference type="InterPro" id="IPR050469">
    <property type="entry name" value="Diguanylate_Cyclase"/>
</dbReference>
<comment type="catalytic activity">
    <reaction evidence="3">
        <text>2 GTP = 3',3'-c-di-GMP + 2 diphosphate</text>
        <dbReference type="Rhea" id="RHEA:24898"/>
        <dbReference type="ChEBI" id="CHEBI:33019"/>
        <dbReference type="ChEBI" id="CHEBI:37565"/>
        <dbReference type="ChEBI" id="CHEBI:58805"/>
        <dbReference type="EC" id="2.7.7.65"/>
    </reaction>
</comment>
<dbReference type="InterPro" id="IPR013976">
    <property type="entry name" value="HDOD"/>
</dbReference>
<dbReference type="PANTHER" id="PTHR45138">
    <property type="entry name" value="REGULATORY COMPONENTS OF SENSORY TRANSDUCTION SYSTEM"/>
    <property type="match status" value="1"/>
</dbReference>